<sequence length="278" mass="30637">MIVRVPKPGEEGIIKITKSALCYNPSQMAASKVKQGDKVSWNWGGGAPAGTVAETKDEGEIAIQSKRGNTIKKNASPDDPAVHVERSGNDVVKRASELTVQEKAPMNKLDDGGERHDSKKRKPEEREGLGDDDDGNKIASAKCSKTEEPHEVNKRGKEVKKGGKDPNKRQKIRQDDNDVKDITYNLRALKRERKDDGDGAKDEGDEGVEKEEKEGKDNKPKQANTSTKPAHMEKARTRQSQGESELPCTSEADVKDDPKLGMEQDDVSTRTRSHDIET</sequence>
<evidence type="ECO:0000259" key="2">
    <source>
        <dbReference type="Pfam" id="PF11160"/>
    </source>
</evidence>
<dbReference type="STRING" id="77044.A0A1S7UNU8"/>
<feature type="compositionally biased region" description="Basic and acidic residues" evidence="1">
    <location>
        <begin position="80"/>
        <end position="96"/>
    </location>
</feature>
<dbReference type="OrthoDB" id="2131339at2759"/>
<protein>
    <submittedName>
        <fullName evidence="3">Putative hmg-i hmg-y DNA-binding conserved site protein</fullName>
    </submittedName>
</protein>
<keyword evidence="3" id="KW-0238">DNA-binding</keyword>
<gene>
    <name evidence="3" type="ORF">SAMD00023353_2200370</name>
</gene>
<evidence type="ECO:0000313" key="4">
    <source>
        <dbReference type="Proteomes" id="UP000054516"/>
    </source>
</evidence>
<feature type="compositionally biased region" description="Basic and acidic residues" evidence="1">
    <location>
        <begin position="192"/>
        <end position="202"/>
    </location>
</feature>
<reference evidence="3" key="1">
    <citation type="submission" date="2016-03" db="EMBL/GenBank/DDBJ databases">
        <title>Draft genome sequence of Rosellinia necatrix.</title>
        <authorList>
            <person name="Kanematsu S."/>
        </authorList>
    </citation>
    <scope>NUCLEOTIDE SEQUENCE [LARGE SCALE GENOMIC DNA]</scope>
    <source>
        <strain evidence="3">W97</strain>
    </source>
</reference>
<dbReference type="EMBL" id="DF977467">
    <property type="protein sequence ID" value="GAP85108.1"/>
    <property type="molecule type" value="Genomic_DNA"/>
</dbReference>
<feature type="region of interest" description="Disordered" evidence="1">
    <location>
        <begin position="64"/>
        <end position="278"/>
    </location>
</feature>
<accession>A0A1S7UNU8</accession>
<dbReference type="Pfam" id="PF11160">
    <property type="entry name" value="Hva1_TUDOR"/>
    <property type="match status" value="1"/>
</dbReference>
<dbReference type="GO" id="GO:0003677">
    <property type="term" value="F:DNA binding"/>
    <property type="evidence" value="ECO:0007669"/>
    <property type="project" value="UniProtKB-KW"/>
</dbReference>
<evidence type="ECO:0000313" key="3">
    <source>
        <dbReference type="EMBL" id="GAP85108.1"/>
    </source>
</evidence>
<feature type="compositionally biased region" description="Basic and acidic residues" evidence="1">
    <location>
        <begin position="252"/>
        <end position="278"/>
    </location>
</feature>
<dbReference type="InterPro" id="IPR021331">
    <property type="entry name" value="Hva1_TUDOR"/>
</dbReference>
<dbReference type="Proteomes" id="UP000054516">
    <property type="component" value="Unassembled WGS sequence"/>
</dbReference>
<feature type="domain" description="Hypervirulence associated protein TUDOR" evidence="2">
    <location>
        <begin position="36"/>
        <end position="98"/>
    </location>
</feature>
<evidence type="ECO:0000256" key="1">
    <source>
        <dbReference type="SAM" id="MobiDB-lite"/>
    </source>
</evidence>
<feature type="compositionally biased region" description="Basic and acidic residues" evidence="1">
    <location>
        <begin position="108"/>
        <end position="129"/>
    </location>
</feature>
<feature type="compositionally biased region" description="Basic and acidic residues" evidence="1">
    <location>
        <begin position="144"/>
        <end position="181"/>
    </location>
</feature>
<name>A0A1S7UNU8_ROSNE</name>
<feature type="compositionally biased region" description="Basic and acidic residues" evidence="1">
    <location>
        <begin position="210"/>
        <end position="220"/>
    </location>
</feature>
<proteinExistence type="predicted"/>
<keyword evidence="4" id="KW-1185">Reference proteome</keyword>
<organism evidence="3">
    <name type="scientific">Rosellinia necatrix</name>
    <name type="common">White root-rot fungus</name>
    <dbReference type="NCBI Taxonomy" id="77044"/>
    <lineage>
        <taxon>Eukaryota</taxon>
        <taxon>Fungi</taxon>
        <taxon>Dikarya</taxon>
        <taxon>Ascomycota</taxon>
        <taxon>Pezizomycotina</taxon>
        <taxon>Sordariomycetes</taxon>
        <taxon>Xylariomycetidae</taxon>
        <taxon>Xylariales</taxon>
        <taxon>Xylariaceae</taxon>
        <taxon>Rosellinia</taxon>
    </lineage>
</organism>
<dbReference type="AlphaFoldDB" id="A0A1S7UNU8"/>